<organism evidence="1 2">
    <name type="scientific">Rhododendron simsii</name>
    <name type="common">Sims's rhododendron</name>
    <dbReference type="NCBI Taxonomy" id="118357"/>
    <lineage>
        <taxon>Eukaryota</taxon>
        <taxon>Viridiplantae</taxon>
        <taxon>Streptophyta</taxon>
        <taxon>Embryophyta</taxon>
        <taxon>Tracheophyta</taxon>
        <taxon>Spermatophyta</taxon>
        <taxon>Magnoliopsida</taxon>
        <taxon>eudicotyledons</taxon>
        <taxon>Gunneridae</taxon>
        <taxon>Pentapetalae</taxon>
        <taxon>asterids</taxon>
        <taxon>Ericales</taxon>
        <taxon>Ericaceae</taxon>
        <taxon>Ericoideae</taxon>
        <taxon>Rhodoreae</taxon>
        <taxon>Rhododendron</taxon>
    </lineage>
</organism>
<dbReference type="Proteomes" id="UP000626092">
    <property type="component" value="Unassembled WGS sequence"/>
</dbReference>
<evidence type="ECO:0000313" key="2">
    <source>
        <dbReference type="Proteomes" id="UP000626092"/>
    </source>
</evidence>
<name>A0A834HJR5_RHOSS</name>
<gene>
    <name evidence="1" type="ORF">RHSIM_Rhsim01G0173200</name>
</gene>
<protein>
    <submittedName>
        <fullName evidence="1">Uncharacterized protein</fullName>
    </submittedName>
</protein>
<keyword evidence="2" id="KW-1185">Reference proteome</keyword>
<evidence type="ECO:0000313" key="1">
    <source>
        <dbReference type="EMBL" id="KAF7153590.1"/>
    </source>
</evidence>
<accession>A0A834HJR5</accession>
<dbReference type="AlphaFoldDB" id="A0A834HJR5"/>
<sequence>MACFNLECFVHQNGYEAKRVRSLQDVRLFDMAATCTLLGCMSKTCFKSSFDKQLDASTKLLRLQYLLFKALPVLRHIYGEQNYELAIESNLRGTPLTGKDITRSALGISERLYCYFIVSFVEKYSVDEYFVAFVEVALDKVKKTYGNGSPVTAVHCAEHSRNILEFRTVLGCA</sequence>
<proteinExistence type="predicted"/>
<dbReference type="OrthoDB" id="1744106at2759"/>
<dbReference type="EMBL" id="WJXA01000001">
    <property type="protein sequence ID" value="KAF7153590.1"/>
    <property type="molecule type" value="Genomic_DNA"/>
</dbReference>
<reference evidence="1" key="1">
    <citation type="submission" date="2019-11" db="EMBL/GenBank/DDBJ databases">
        <authorList>
            <person name="Liu Y."/>
            <person name="Hou J."/>
            <person name="Li T.-Q."/>
            <person name="Guan C.-H."/>
            <person name="Wu X."/>
            <person name="Wu H.-Z."/>
            <person name="Ling F."/>
            <person name="Zhang R."/>
            <person name="Shi X.-G."/>
            <person name="Ren J.-P."/>
            <person name="Chen E.-F."/>
            <person name="Sun J.-M."/>
        </authorList>
    </citation>
    <scope>NUCLEOTIDE SEQUENCE</scope>
    <source>
        <strain evidence="1">Adult_tree_wgs_1</strain>
        <tissue evidence="1">Leaves</tissue>
    </source>
</reference>
<comment type="caution">
    <text evidence="1">The sequence shown here is derived from an EMBL/GenBank/DDBJ whole genome shotgun (WGS) entry which is preliminary data.</text>
</comment>